<dbReference type="EMBL" id="CDMC01000012">
    <property type="protein sequence ID" value="CEL08739.1"/>
    <property type="molecule type" value="Genomic_DNA"/>
</dbReference>
<organism evidence="7 8">
    <name type="scientific">Aspergillus calidoustus</name>
    <dbReference type="NCBI Taxonomy" id="454130"/>
    <lineage>
        <taxon>Eukaryota</taxon>
        <taxon>Fungi</taxon>
        <taxon>Dikarya</taxon>
        <taxon>Ascomycota</taxon>
        <taxon>Pezizomycotina</taxon>
        <taxon>Eurotiomycetes</taxon>
        <taxon>Eurotiomycetidae</taxon>
        <taxon>Eurotiales</taxon>
        <taxon>Aspergillaceae</taxon>
        <taxon>Aspergillus</taxon>
        <taxon>Aspergillus subgen. Nidulantes</taxon>
    </lineage>
</organism>
<accession>A0A0U5GB13</accession>
<evidence type="ECO:0000259" key="6">
    <source>
        <dbReference type="Pfam" id="PF01494"/>
    </source>
</evidence>
<dbReference type="InterPro" id="IPR002938">
    <property type="entry name" value="FAD-bd"/>
</dbReference>
<dbReference type="STRING" id="454130.A0A0U5GB13"/>
<evidence type="ECO:0000256" key="5">
    <source>
        <dbReference type="ARBA" id="ARBA00023033"/>
    </source>
</evidence>
<evidence type="ECO:0000313" key="8">
    <source>
        <dbReference type="Proteomes" id="UP000054771"/>
    </source>
</evidence>
<dbReference type="InterPro" id="IPR050493">
    <property type="entry name" value="FAD-dep_Monooxygenase_BioMet"/>
</dbReference>
<keyword evidence="5" id="KW-0503">Monooxygenase</keyword>
<comment type="similarity">
    <text evidence="1">Belongs to the paxM FAD-dependent monooxygenase family.</text>
</comment>
<protein>
    <recommendedName>
        <fullName evidence="6">FAD-binding domain-containing protein</fullName>
    </recommendedName>
</protein>
<gene>
    <name evidence="7" type="ORF">ASPCAL11884</name>
</gene>
<dbReference type="GO" id="GO:0004497">
    <property type="term" value="F:monooxygenase activity"/>
    <property type="evidence" value="ECO:0007669"/>
    <property type="project" value="UniProtKB-KW"/>
</dbReference>
<keyword evidence="3" id="KW-0274">FAD</keyword>
<name>A0A0U5GB13_ASPCI</name>
<dbReference type="InterPro" id="IPR036188">
    <property type="entry name" value="FAD/NAD-bd_sf"/>
</dbReference>
<sequence length="123" mass="12972">MDAVPTPVSRAKLIKLLYNIAVSLGITFSFGQRVVNYFDDVDGSAAGVLTASGARHKAELVVAADGVGSKSSKLILGNDSRPKSSGFAVYRVAFPTAIAHRDKEVANNFPAPTDGSDDTRIFD</sequence>
<dbReference type="Pfam" id="PF01494">
    <property type="entry name" value="FAD_binding_3"/>
    <property type="match status" value="1"/>
</dbReference>
<evidence type="ECO:0000256" key="2">
    <source>
        <dbReference type="ARBA" id="ARBA00022630"/>
    </source>
</evidence>
<keyword evidence="8" id="KW-1185">Reference proteome</keyword>
<keyword evidence="2" id="KW-0285">Flavoprotein</keyword>
<keyword evidence="4" id="KW-0560">Oxidoreductase</keyword>
<dbReference type="AlphaFoldDB" id="A0A0U5GB13"/>
<evidence type="ECO:0000256" key="3">
    <source>
        <dbReference type="ARBA" id="ARBA00022827"/>
    </source>
</evidence>
<dbReference type="PANTHER" id="PTHR13789">
    <property type="entry name" value="MONOOXYGENASE"/>
    <property type="match status" value="1"/>
</dbReference>
<evidence type="ECO:0000256" key="1">
    <source>
        <dbReference type="ARBA" id="ARBA00007992"/>
    </source>
</evidence>
<reference evidence="8" key="1">
    <citation type="journal article" date="2016" name="Genome Announc.">
        <title>Draft genome sequences of fungus Aspergillus calidoustus.</title>
        <authorList>
            <person name="Horn F."/>
            <person name="Linde J."/>
            <person name="Mattern D.J."/>
            <person name="Walther G."/>
            <person name="Guthke R."/>
            <person name="Scherlach K."/>
            <person name="Martin K."/>
            <person name="Brakhage A.A."/>
            <person name="Petzke L."/>
            <person name="Valiante V."/>
        </authorList>
    </citation>
    <scope>NUCLEOTIDE SEQUENCE [LARGE SCALE GENOMIC DNA]</scope>
    <source>
        <strain evidence="8">SF006504</strain>
    </source>
</reference>
<dbReference type="PANTHER" id="PTHR13789:SF147">
    <property type="entry name" value="PUTATIVE (AFU_ORTHOLOGUE AFUA_2G01950)-RELATED"/>
    <property type="match status" value="1"/>
</dbReference>
<evidence type="ECO:0000256" key="4">
    <source>
        <dbReference type="ARBA" id="ARBA00023002"/>
    </source>
</evidence>
<dbReference type="SUPFAM" id="SSF51905">
    <property type="entry name" value="FAD/NAD(P)-binding domain"/>
    <property type="match status" value="1"/>
</dbReference>
<proteinExistence type="inferred from homology"/>
<evidence type="ECO:0000313" key="7">
    <source>
        <dbReference type="EMBL" id="CEL08739.1"/>
    </source>
</evidence>
<dbReference type="GO" id="GO:0071949">
    <property type="term" value="F:FAD binding"/>
    <property type="evidence" value="ECO:0007669"/>
    <property type="project" value="InterPro"/>
</dbReference>
<feature type="domain" description="FAD-binding" evidence="6">
    <location>
        <begin position="9"/>
        <end position="74"/>
    </location>
</feature>
<dbReference type="Proteomes" id="UP000054771">
    <property type="component" value="Unassembled WGS sequence"/>
</dbReference>
<dbReference type="OrthoDB" id="16820at2759"/>
<dbReference type="Gene3D" id="3.50.50.60">
    <property type="entry name" value="FAD/NAD(P)-binding domain"/>
    <property type="match status" value="1"/>
</dbReference>